<dbReference type="PIRSF" id="PIRSF000654">
    <property type="entry name" value="Integrin-linked_kinase"/>
    <property type="match status" value="1"/>
</dbReference>
<keyword evidence="15" id="KW-1185">Reference proteome</keyword>
<dbReference type="Gramene" id="KQK22221">
    <property type="protein sequence ID" value="KQK22221"/>
    <property type="gene ID" value="BRADI_1g65930v3"/>
</dbReference>
<dbReference type="FunFam" id="3.30.200.20:FF:000178">
    <property type="entry name" value="serine/threonine-protein kinase PBS1-like"/>
    <property type="match status" value="1"/>
</dbReference>
<protein>
    <recommendedName>
        <fullName evidence="12">Protein kinase domain-containing protein</fullName>
    </recommendedName>
</protein>
<evidence type="ECO:0000256" key="5">
    <source>
        <dbReference type="ARBA" id="ARBA00022679"/>
    </source>
</evidence>
<evidence type="ECO:0000256" key="7">
    <source>
        <dbReference type="ARBA" id="ARBA00022777"/>
    </source>
</evidence>
<dbReference type="OMA" id="CIDRTAN"/>
<dbReference type="InterPro" id="IPR000719">
    <property type="entry name" value="Prot_kinase_dom"/>
</dbReference>
<reference evidence="13 14" key="1">
    <citation type="journal article" date="2010" name="Nature">
        <title>Genome sequencing and analysis of the model grass Brachypodium distachyon.</title>
        <authorList>
            <consortium name="International Brachypodium Initiative"/>
        </authorList>
    </citation>
    <scope>NUCLEOTIDE SEQUENCE [LARGE SCALE GENOMIC DNA]</scope>
    <source>
        <strain evidence="13">Bd21</strain>
        <strain evidence="14">cv. Bd21</strain>
    </source>
</reference>
<dbReference type="InterPro" id="IPR011009">
    <property type="entry name" value="Kinase-like_dom_sf"/>
</dbReference>
<dbReference type="Pfam" id="PF07714">
    <property type="entry name" value="PK_Tyr_Ser-Thr"/>
    <property type="match status" value="1"/>
</dbReference>
<evidence type="ECO:0000256" key="6">
    <source>
        <dbReference type="ARBA" id="ARBA00022741"/>
    </source>
</evidence>
<keyword evidence="4" id="KW-0723">Serine/threonine-protein kinase</keyword>
<dbReference type="Gene3D" id="3.30.200.20">
    <property type="entry name" value="Phosphorylase Kinase, domain 1"/>
    <property type="match status" value="1"/>
</dbReference>
<dbReference type="FunFam" id="1.10.510.10:FF:000032">
    <property type="entry name" value="Serine/threonine-protein kinase PBS1"/>
    <property type="match status" value="1"/>
</dbReference>
<dbReference type="Proteomes" id="UP000008810">
    <property type="component" value="Chromosome 1"/>
</dbReference>
<evidence type="ECO:0000313" key="13">
    <source>
        <dbReference type="EMBL" id="KQK22221.1"/>
    </source>
</evidence>
<dbReference type="EnsemblPlants" id="KQK22221">
    <property type="protein sequence ID" value="KQK22221"/>
    <property type="gene ID" value="BRADI_1g65930v3"/>
</dbReference>
<keyword evidence="6 10" id="KW-0547">Nucleotide-binding</keyword>
<evidence type="ECO:0000313" key="14">
    <source>
        <dbReference type="EnsemblPlants" id="KQK22221"/>
    </source>
</evidence>
<dbReference type="InterPro" id="IPR001245">
    <property type="entry name" value="Ser-Thr/Tyr_kinase_cat_dom"/>
</dbReference>
<dbReference type="GO" id="GO:0004674">
    <property type="term" value="F:protein serine/threonine kinase activity"/>
    <property type="evidence" value="ECO:0007669"/>
    <property type="project" value="UniProtKB-KW"/>
</dbReference>
<feature type="region of interest" description="Disordered" evidence="11">
    <location>
        <begin position="1"/>
        <end position="34"/>
    </location>
</feature>
<dbReference type="InterPro" id="IPR017441">
    <property type="entry name" value="Protein_kinase_ATP_BS"/>
</dbReference>
<dbReference type="PANTHER" id="PTHR47985">
    <property type="entry name" value="OS07G0668900 PROTEIN"/>
    <property type="match status" value="1"/>
</dbReference>
<sequence length="355" mass="38837">MGCCFSSEKGAMGESKEPAEKTSQIAPAALPSSSGESEMAILEVSKGPHCPLLTYEELNVATEGFRPDHFLGEGGFGRVYKGVVNGTNQVAIKILNPKGKQGNREFCMEVLILSRLDHPNLVKLVGYCIDGDQRLLVYEYMPLGSLGSHLHDLSPDQKPLDWNTRMKILAGAAQGLQHLHVKADPPVINRDVKCENILLGEGYHPKLSDFGLAKLGPTGDDTHVSTRVMGTPGYCAPEYLASGQLTVKSDIYSFGVVMLEVITGRKAIDYCRSRAERNLVEWATPLINRKDFQKLADPALGDQYSMKSLFRALTVAQLCVNRTASQRPQITEVAEALAQISQSRSKSVPRSIHLK</sequence>
<proteinExistence type="inferred from homology"/>
<dbReference type="SUPFAM" id="SSF56112">
    <property type="entry name" value="Protein kinase-like (PK-like)"/>
    <property type="match status" value="1"/>
</dbReference>
<organism evidence="14">
    <name type="scientific">Brachypodium distachyon</name>
    <name type="common">Purple false brome</name>
    <name type="synonym">Trachynia distachya</name>
    <dbReference type="NCBI Taxonomy" id="15368"/>
    <lineage>
        <taxon>Eukaryota</taxon>
        <taxon>Viridiplantae</taxon>
        <taxon>Streptophyta</taxon>
        <taxon>Embryophyta</taxon>
        <taxon>Tracheophyta</taxon>
        <taxon>Spermatophyta</taxon>
        <taxon>Magnoliopsida</taxon>
        <taxon>Liliopsida</taxon>
        <taxon>Poales</taxon>
        <taxon>Poaceae</taxon>
        <taxon>BOP clade</taxon>
        <taxon>Pooideae</taxon>
        <taxon>Stipodae</taxon>
        <taxon>Brachypodieae</taxon>
        <taxon>Brachypodium</taxon>
    </lineage>
</organism>
<evidence type="ECO:0000256" key="8">
    <source>
        <dbReference type="ARBA" id="ARBA00022840"/>
    </source>
</evidence>
<dbReference type="Gene3D" id="1.10.510.10">
    <property type="entry name" value="Transferase(Phosphotransferase) domain 1"/>
    <property type="match status" value="1"/>
</dbReference>
<comment type="subcellular location">
    <subcellularLocation>
        <location evidence="1">Cell membrane</location>
    </subcellularLocation>
</comment>
<evidence type="ECO:0000256" key="3">
    <source>
        <dbReference type="ARBA" id="ARBA00022475"/>
    </source>
</evidence>
<dbReference type="KEGG" id="bdi:100844145"/>
<keyword evidence="9" id="KW-0472">Membrane</keyword>
<comment type="similarity">
    <text evidence="2">Belongs to the protein kinase superfamily. Ser/Thr protein kinase family.</text>
</comment>
<dbReference type="RefSeq" id="XP_003561744.1">
    <property type="nucleotide sequence ID" value="XM_003561696.4"/>
</dbReference>
<dbReference type="HOGENOM" id="CLU_000288_21_4_1"/>
<dbReference type="GO" id="GO:0005524">
    <property type="term" value="F:ATP binding"/>
    <property type="evidence" value="ECO:0007669"/>
    <property type="project" value="UniProtKB-UniRule"/>
</dbReference>
<evidence type="ECO:0000313" key="15">
    <source>
        <dbReference type="Proteomes" id="UP000008810"/>
    </source>
</evidence>
<keyword evidence="8 10" id="KW-0067">ATP-binding</keyword>
<evidence type="ECO:0000259" key="12">
    <source>
        <dbReference type="PROSITE" id="PS50011"/>
    </source>
</evidence>
<dbReference type="CDD" id="cd14066">
    <property type="entry name" value="STKc_IRAK"/>
    <property type="match status" value="1"/>
</dbReference>
<feature type="binding site" evidence="10">
    <location>
        <position position="93"/>
    </location>
    <ligand>
        <name>ATP</name>
        <dbReference type="ChEBI" id="CHEBI:30616"/>
    </ligand>
</feature>
<keyword evidence="7" id="KW-0418">Kinase</keyword>
<feature type="compositionally biased region" description="Polar residues" evidence="11">
    <location>
        <begin position="21"/>
        <end position="34"/>
    </location>
</feature>
<evidence type="ECO:0000256" key="2">
    <source>
        <dbReference type="ARBA" id="ARBA00008684"/>
    </source>
</evidence>
<dbReference type="GO" id="GO:0004672">
    <property type="term" value="F:protein kinase activity"/>
    <property type="evidence" value="ECO:0000318"/>
    <property type="project" value="GO_Central"/>
</dbReference>
<dbReference type="AlphaFoldDB" id="I1H6Q3"/>
<dbReference type="SMART" id="SM00220">
    <property type="entry name" value="S_TKc"/>
    <property type="match status" value="1"/>
</dbReference>
<dbReference type="PROSITE" id="PS50011">
    <property type="entry name" value="PROTEIN_KINASE_DOM"/>
    <property type="match status" value="1"/>
</dbReference>
<evidence type="ECO:0000256" key="9">
    <source>
        <dbReference type="ARBA" id="ARBA00023136"/>
    </source>
</evidence>
<feature type="domain" description="Protein kinase" evidence="12">
    <location>
        <begin position="65"/>
        <end position="340"/>
    </location>
</feature>
<reference evidence="13" key="2">
    <citation type="submission" date="2017-06" db="EMBL/GenBank/DDBJ databases">
        <title>WGS assembly of Brachypodium distachyon.</title>
        <authorList>
            <consortium name="The International Brachypodium Initiative"/>
            <person name="Lucas S."/>
            <person name="Harmon-Smith M."/>
            <person name="Lail K."/>
            <person name="Tice H."/>
            <person name="Grimwood J."/>
            <person name="Bruce D."/>
            <person name="Barry K."/>
            <person name="Shu S."/>
            <person name="Lindquist E."/>
            <person name="Wang M."/>
            <person name="Pitluck S."/>
            <person name="Vogel J.P."/>
            <person name="Garvin D.F."/>
            <person name="Mockler T.C."/>
            <person name="Schmutz J."/>
            <person name="Rokhsar D."/>
            <person name="Bevan M.W."/>
        </authorList>
    </citation>
    <scope>NUCLEOTIDE SEQUENCE</scope>
    <source>
        <strain evidence="13">Bd21</strain>
    </source>
</reference>
<evidence type="ECO:0000256" key="11">
    <source>
        <dbReference type="SAM" id="MobiDB-lite"/>
    </source>
</evidence>
<dbReference type="PROSITE" id="PS00107">
    <property type="entry name" value="PROTEIN_KINASE_ATP"/>
    <property type="match status" value="1"/>
</dbReference>
<evidence type="ECO:0000256" key="1">
    <source>
        <dbReference type="ARBA" id="ARBA00004236"/>
    </source>
</evidence>
<keyword evidence="5" id="KW-0808">Transferase</keyword>
<dbReference type="GO" id="GO:0005886">
    <property type="term" value="C:plasma membrane"/>
    <property type="evidence" value="ECO:0007669"/>
    <property type="project" value="UniProtKB-SubCell"/>
</dbReference>
<name>I1H6Q3_BRADI</name>
<evidence type="ECO:0000256" key="4">
    <source>
        <dbReference type="ARBA" id="ARBA00022527"/>
    </source>
</evidence>
<accession>I1H6Q3</accession>
<dbReference type="PANTHER" id="PTHR47985:SF7">
    <property type="entry name" value="OS03G0283900 PROTEIN"/>
    <property type="match status" value="1"/>
</dbReference>
<dbReference type="eggNOG" id="KOG1187">
    <property type="taxonomic scope" value="Eukaryota"/>
</dbReference>
<dbReference type="EMBL" id="CM000880">
    <property type="protein sequence ID" value="KQK22221.1"/>
    <property type="molecule type" value="Genomic_DNA"/>
</dbReference>
<dbReference type="STRING" id="15368.I1H6Q3"/>
<dbReference type="OrthoDB" id="4062651at2759"/>
<reference evidence="14" key="3">
    <citation type="submission" date="2018-08" db="UniProtKB">
        <authorList>
            <consortium name="EnsemblPlants"/>
        </authorList>
    </citation>
    <scope>IDENTIFICATION</scope>
    <source>
        <strain evidence="14">cv. Bd21</strain>
    </source>
</reference>
<evidence type="ECO:0000256" key="10">
    <source>
        <dbReference type="PROSITE-ProRule" id="PRU10141"/>
    </source>
</evidence>
<keyword evidence="3" id="KW-1003">Cell membrane</keyword>
<gene>
    <name evidence="14" type="primary">LOC100844145</name>
    <name evidence="13" type="ORF">BRADI_1g65930v3</name>
</gene>
<dbReference type="GeneID" id="100844145"/>